<dbReference type="PANTHER" id="PTHR13464">
    <property type="entry name" value="TRANSCRIPTIONAL REGULATOR PROTEIN HCNGP"/>
    <property type="match status" value="1"/>
</dbReference>
<dbReference type="Proteomes" id="UP000677228">
    <property type="component" value="Unassembled WGS sequence"/>
</dbReference>
<evidence type="ECO:0000313" key="4">
    <source>
        <dbReference type="Proteomes" id="UP000682733"/>
    </source>
</evidence>
<dbReference type="GO" id="GO:0006355">
    <property type="term" value="P:regulation of DNA-templated transcription"/>
    <property type="evidence" value="ECO:0007669"/>
    <property type="project" value="InterPro"/>
</dbReference>
<sequence>IKMTDTDDNLPTEPEPSTTPILTQISVEHLTNDIDHISGSDDEDYQPKSKTSTPDSKQSANVVVKLPLTKIKSSLVSDYYSEGEEENGNEIEEEEEITNVTIELMDTTPSKASDASPATQELSQGLIFPEDNDIKIPPEPTKTCSAKLEELYDPHWWGKDSYYDELGKAQKLEMEKREKERKDRTKIQYVAGIKKIDISDIRSATETGGDKRKTRFDQ</sequence>
<proteinExistence type="predicted"/>
<feature type="non-terminal residue" evidence="3">
    <location>
        <position position="1"/>
    </location>
</feature>
<feature type="compositionally biased region" description="Polar residues" evidence="1">
    <location>
        <begin position="15"/>
        <end position="26"/>
    </location>
</feature>
<organism evidence="3 4">
    <name type="scientific">Didymodactylos carnosus</name>
    <dbReference type="NCBI Taxonomy" id="1234261"/>
    <lineage>
        <taxon>Eukaryota</taxon>
        <taxon>Metazoa</taxon>
        <taxon>Spiralia</taxon>
        <taxon>Gnathifera</taxon>
        <taxon>Rotifera</taxon>
        <taxon>Eurotatoria</taxon>
        <taxon>Bdelloidea</taxon>
        <taxon>Philodinida</taxon>
        <taxon>Philodinidae</taxon>
        <taxon>Didymodactylos</taxon>
    </lineage>
</organism>
<feature type="region of interest" description="Disordered" evidence="1">
    <location>
        <begin position="1"/>
        <end position="61"/>
    </location>
</feature>
<dbReference type="InterPro" id="IPR012479">
    <property type="entry name" value="SAP30BP"/>
</dbReference>
<dbReference type="GO" id="GO:0005634">
    <property type="term" value="C:nucleus"/>
    <property type="evidence" value="ECO:0007669"/>
    <property type="project" value="TreeGrafter"/>
</dbReference>
<dbReference type="EMBL" id="CAJOBA010042952">
    <property type="protein sequence ID" value="CAF4142250.1"/>
    <property type="molecule type" value="Genomic_DNA"/>
</dbReference>
<dbReference type="PANTHER" id="PTHR13464:SF0">
    <property type="entry name" value="SAP30-BINDING PROTEIN"/>
    <property type="match status" value="1"/>
</dbReference>
<dbReference type="AlphaFoldDB" id="A0A8S2R3N2"/>
<evidence type="ECO:0000313" key="3">
    <source>
        <dbReference type="EMBL" id="CAF4142250.1"/>
    </source>
</evidence>
<feature type="compositionally biased region" description="Basic and acidic residues" evidence="1">
    <location>
        <begin position="30"/>
        <end position="39"/>
    </location>
</feature>
<reference evidence="3" key="1">
    <citation type="submission" date="2021-02" db="EMBL/GenBank/DDBJ databases">
        <authorList>
            <person name="Nowell W R."/>
        </authorList>
    </citation>
    <scope>NUCLEOTIDE SEQUENCE</scope>
</reference>
<dbReference type="Proteomes" id="UP000682733">
    <property type="component" value="Unassembled WGS sequence"/>
</dbReference>
<gene>
    <name evidence="2" type="ORF">OVA965_LOCUS29877</name>
    <name evidence="3" type="ORF">TMI583_LOCUS30668</name>
</gene>
<dbReference type="EMBL" id="CAJNOK010021332">
    <property type="protein sequence ID" value="CAF1330788.1"/>
    <property type="molecule type" value="Genomic_DNA"/>
</dbReference>
<feature type="compositionally biased region" description="Polar residues" evidence="1">
    <location>
        <begin position="48"/>
        <end position="61"/>
    </location>
</feature>
<comment type="caution">
    <text evidence="3">The sequence shown here is derived from an EMBL/GenBank/DDBJ whole genome shotgun (WGS) entry which is preliminary data.</text>
</comment>
<feature type="compositionally biased region" description="Acidic residues" evidence="1">
    <location>
        <begin position="1"/>
        <end position="10"/>
    </location>
</feature>
<name>A0A8S2R3N2_9BILA</name>
<evidence type="ECO:0000256" key="1">
    <source>
        <dbReference type="SAM" id="MobiDB-lite"/>
    </source>
</evidence>
<protein>
    <submittedName>
        <fullName evidence="3">Uncharacterized protein</fullName>
    </submittedName>
</protein>
<feature type="compositionally biased region" description="Polar residues" evidence="1">
    <location>
        <begin position="109"/>
        <end position="123"/>
    </location>
</feature>
<feature type="region of interest" description="Disordered" evidence="1">
    <location>
        <begin position="109"/>
        <end position="141"/>
    </location>
</feature>
<accession>A0A8S2R3N2</accession>
<evidence type="ECO:0000313" key="2">
    <source>
        <dbReference type="EMBL" id="CAF1330788.1"/>
    </source>
</evidence>